<evidence type="ECO:0000256" key="1">
    <source>
        <dbReference type="SAM" id="MobiDB-lite"/>
    </source>
</evidence>
<reference evidence="4" key="1">
    <citation type="journal article" date="2023" name="Science">
        <title>Elucidation of the pathway for biosynthesis of saponin adjuvants from the soapbark tree.</title>
        <authorList>
            <person name="Reed J."/>
            <person name="Orme A."/>
            <person name="El-Demerdash A."/>
            <person name="Owen C."/>
            <person name="Martin L.B.B."/>
            <person name="Misra R.C."/>
            <person name="Kikuchi S."/>
            <person name="Rejzek M."/>
            <person name="Martin A.C."/>
            <person name="Harkess A."/>
            <person name="Leebens-Mack J."/>
            <person name="Louveau T."/>
            <person name="Stephenson M.J."/>
            <person name="Osbourn A."/>
        </authorList>
    </citation>
    <scope>NUCLEOTIDE SEQUENCE</scope>
    <source>
        <strain evidence="4">S10</strain>
    </source>
</reference>
<dbReference type="InterPro" id="IPR044821">
    <property type="entry name" value="At1g28695/At4g15970-like"/>
</dbReference>
<feature type="region of interest" description="Disordered" evidence="1">
    <location>
        <begin position="343"/>
        <end position="374"/>
    </location>
</feature>
<comment type="caution">
    <text evidence="4">The sequence shown here is derived from an EMBL/GenBank/DDBJ whole genome shotgun (WGS) entry which is preliminary data.</text>
</comment>
<keyword evidence="2" id="KW-0472">Membrane</keyword>
<dbReference type="InterPro" id="IPR005069">
    <property type="entry name" value="Nucl-diP-sugar_transferase"/>
</dbReference>
<dbReference type="EMBL" id="JARAOO010000003">
    <property type="protein sequence ID" value="KAJ7975341.1"/>
    <property type="molecule type" value="Genomic_DNA"/>
</dbReference>
<feature type="domain" description="Nucleotide-diphospho-sugar transferase" evidence="3">
    <location>
        <begin position="129"/>
        <end position="327"/>
    </location>
</feature>
<protein>
    <submittedName>
        <fullName evidence="4">Glycosyltransferase</fullName>
    </submittedName>
</protein>
<sequence length="374" mass="43220">MKNSATGAAADTAAATDNLKPCNSADITGSHVVGRRILKTILLFVGISVMWIVLQNYASPFGFMPVSYYFSSSYSKEFYDPKLENVLRNASMKDKTVILTTLNDAWAEPDSIFDIFLESFRIGNQTERLLKHLVVITLDQKAYARCLVLHPHCYYLKTKGDNFSSEAFFMSSDYLHMMWRRIQFLGYILELGYSFVFTDTDIVWLRDPFQHFYKNADFQIACDYFNGNSYDVKNMPNGGFNYVKSNNRTIRFYKFWFDSRKSYPKQHDQDVLNKIKNHSFFSEIKLRMRFLDTAYFGGFCQASRDFNKVCTMHANCCVGLENKVDDLKLLLLDWRKYVALPPNEKQNSHPSWSAPKSCRGSIGRAMNGKTGHNR</sequence>
<dbReference type="Pfam" id="PF03407">
    <property type="entry name" value="Nucleotid_trans"/>
    <property type="match status" value="1"/>
</dbReference>
<keyword evidence="2" id="KW-0812">Transmembrane</keyword>
<evidence type="ECO:0000259" key="3">
    <source>
        <dbReference type="Pfam" id="PF03407"/>
    </source>
</evidence>
<evidence type="ECO:0000313" key="5">
    <source>
        <dbReference type="Proteomes" id="UP001163823"/>
    </source>
</evidence>
<feature type="transmembrane region" description="Helical" evidence="2">
    <location>
        <begin position="37"/>
        <end position="54"/>
    </location>
</feature>
<evidence type="ECO:0000313" key="4">
    <source>
        <dbReference type="EMBL" id="KAJ7975341.1"/>
    </source>
</evidence>
<proteinExistence type="predicted"/>
<dbReference type="AlphaFoldDB" id="A0AAD7Q5Q0"/>
<gene>
    <name evidence="4" type="ORF">O6P43_005277</name>
</gene>
<accession>A0AAD7Q5Q0</accession>
<name>A0AAD7Q5Q0_QUISA</name>
<keyword evidence="5" id="KW-1185">Reference proteome</keyword>
<keyword evidence="2" id="KW-1133">Transmembrane helix</keyword>
<organism evidence="4 5">
    <name type="scientific">Quillaja saponaria</name>
    <name type="common">Soap bark tree</name>
    <dbReference type="NCBI Taxonomy" id="32244"/>
    <lineage>
        <taxon>Eukaryota</taxon>
        <taxon>Viridiplantae</taxon>
        <taxon>Streptophyta</taxon>
        <taxon>Embryophyta</taxon>
        <taxon>Tracheophyta</taxon>
        <taxon>Spermatophyta</taxon>
        <taxon>Magnoliopsida</taxon>
        <taxon>eudicotyledons</taxon>
        <taxon>Gunneridae</taxon>
        <taxon>Pentapetalae</taxon>
        <taxon>rosids</taxon>
        <taxon>fabids</taxon>
        <taxon>Fabales</taxon>
        <taxon>Quillajaceae</taxon>
        <taxon>Quillaja</taxon>
    </lineage>
</organism>
<dbReference type="PANTHER" id="PTHR46038:SF13">
    <property type="entry name" value="GLYCOSYLTRANSFERASE"/>
    <property type="match status" value="1"/>
</dbReference>
<evidence type="ECO:0000256" key="2">
    <source>
        <dbReference type="SAM" id="Phobius"/>
    </source>
</evidence>
<dbReference type="Proteomes" id="UP001163823">
    <property type="component" value="Chromosome 3"/>
</dbReference>
<dbReference type="KEGG" id="qsa:O6P43_005277"/>
<dbReference type="PANTHER" id="PTHR46038">
    <property type="entry name" value="EXPRESSED PROTEIN-RELATED"/>
    <property type="match status" value="1"/>
</dbReference>